<proteinExistence type="inferred from homology"/>
<dbReference type="GO" id="GO:0009699">
    <property type="term" value="P:phenylpropanoid biosynthetic process"/>
    <property type="evidence" value="ECO:0007669"/>
    <property type="project" value="UniProtKB-ARBA"/>
</dbReference>
<dbReference type="Gene3D" id="2.40.480.10">
    <property type="entry name" value="Allene oxide cyclase-like"/>
    <property type="match status" value="1"/>
</dbReference>
<keyword evidence="4" id="KW-0052">Apoplast</keyword>
<dbReference type="OrthoDB" id="1864232at2759"/>
<dbReference type="InterPro" id="IPR044859">
    <property type="entry name" value="Allene_oxi_cyc_Dirigent"/>
</dbReference>
<comment type="similarity">
    <text evidence="1 4">Belongs to the plant dirigent protein family.</text>
</comment>
<sequence>MNVLLEKLFPSNLATYIGSLNQQPRSLYSTAVAAVATRRRFSELSLVTMASIPLSWRFKEMEKVDQFVSSVKDILVPHHCNSNIEEERLKKLINAKEKTAIIHCYVQDALGGPKATVWEVARSVQTVNSPTTFGQVRVVDDLLTAGADRDSEKLGRTQGLITSSDLSEPALTMNLNFYFNAGQHKGSSICIGGRNPMNNKDRELPIIGGTGVFRMARGYAITNTLSFDAVSNYGVLEYTFYVAYPDYHHEGV</sequence>
<dbReference type="GO" id="GO:0048046">
    <property type="term" value="C:apoplast"/>
    <property type="evidence" value="ECO:0007669"/>
    <property type="project" value="UniProtKB-SubCell"/>
</dbReference>
<name>A0A2Z7CR74_9LAMI</name>
<comment type="subcellular location">
    <subcellularLocation>
        <location evidence="4">Secreted</location>
        <location evidence="4">Extracellular space</location>
        <location evidence="4">Apoplast</location>
    </subcellularLocation>
</comment>
<dbReference type="AlphaFoldDB" id="A0A2Z7CR74"/>
<dbReference type="EMBL" id="KQ995303">
    <property type="protein sequence ID" value="KZV47249.1"/>
    <property type="molecule type" value="Genomic_DNA"/>
</dbReference>
<gene>
    <name evidence="5" type="ORF">F511_07672</name>
</gene>
<evidence type="ECO:0000256" key="3">
    <source>
        <dbReference type="ARBA" id="ARBA00022525"/>
    </source>
</evidence>
<accession>A0A2Z7CR74</accession>
<dbReference type="Proteomes" id="UP000250235">
    <property type="component" value="Unassembled WGS sequence"/>
</dbReference>
<dbReference type="PANTHER" id="PTHR21495">
    <property type="entry name" value="NUCLEOPORIN-RELATED"/>
    <property type="match status" value="1"/>
</dbReference>
<evidence type="ECO:0000256" key="4">
    <source>
        <dbReference type="RuleBase" id="RU363099"/>
    </source>
</evidence>
<dbReference type="Pfam" id="PF03018">
    <property type="entry name" value="Dirigent"/>
    <property type="match status" value="1"/>
</dbReference>
<comment type="subunit">
    <text evidence="2 4">Homodimer.</text>
</comment>
<evidence type="ECO:0000313" key="6">
    <source>
        <dbReference type="Proteomes" id="UP000250235"/>
    </source>
</evidence>
<keyword evidence="6" id="KW-1185">Reference proteome</keyword>
<comment type="function">
    <text evidence="4">Dirigent proteins impart stereoselectivity on the phenoxy radical-coupling reaction, yielding optically active lignans from two molecules of coniferyl alcohol in the biosynthesis of lignans, flavonolignans, and alkaloids and thus plays a central role in plant secondary metabolism.</text>
</comment>
<evidence type="ECO:0000256" key="1">
    <source>
        <dbReference type="ARBA" id="ARBA00010746"/>
    </source>
</evidence>
<reference evidence="5 6" key="1">
    <citation type="journal article" date="2015" name="Proc. Natl. Acad. Sci. U.S.A.">
        <title>The resurrection genome of Boea hygrometrica: A blueprint for survival of dehydration.</title>
        <authorList>
            <person name="Xiao L."/>
            <person name="Yang G."/>
            <person name="Zhang L."/>
            <person name="Yang X."/>
            <person name="Zhao S."/>
            <person name="Ji Z."/>
            <person name="Zhou Q."/>
            <person name="Hu M."/>
            <person name="Wang Y."/>
            <person name="Chen M."/>
            <person name="Xu Y."/>
            <person name="Jin H."/>
            <person name="Xiao X."/>
            <person name="Hu G."/>
            <person name="Bao F."/>
            <person name="Hu Y."/>
            <person name="Wan P."/>
            <person name="Li L."/>
            <person name="Deng X."/>
            <person name="Kuang T."/>
            <person name="Xiang C."/>
            <person name="Zhu J.K."/>
            <person name="Oliver M.J."/>
            <person name="He Y."/>
        </authorList>
    </citation>
    <scope>NUCLEOTIDE SEQUENCE [LARGE SCALE GENOMIC DNA]</scope>
    <source>
        <strain evidence="6">cv. XS01</strain>
    </source>
</reference>
<dbReference type="InterPro" id="IPR004265">
    <property type="entry name" value="Dirigent"/>
</dbReference>
<protein>
    <recommendedName>
        <fullName evidence="4">Dirigent protein</fullName>
    </recommendedName>
</protein>
<keyword evidence="3 4" id="KW-0964">Secreted</keyword>
<evidence type="ECO:0000256" key="2">
    <source>
        <dbReference type="ARBA" id="ARBA00011738"/>
    </source>
</evidence>
<organism evidence="5 6">
    <name type="scientific">Dorcoceras hygrometricum</name>
    <dbReference type="NCBI Taxonomy" id="472368"/>
    <lineage>
        <taxon>Eukaryota</taxon>
        <taxon>Viridiplantae</taxon>
        <taxon>Streptophyta</taxon>
        <taxon>Embryophyta</taxon>
        <taxon>Tracheophyta</taxon>
        <taxon>Spermatophyta</taxon>
        <taxon>Magnoliopsida</taxon>
        <taxon>eudicotyledons</taxon>
        <taxon>Gunneridae</taxon>
        <taxon>Pentapetalae</taxon>
        <taxon>asterids</taxon>
        <taxon>lamiids</taxon>
        <taxon>Lamiales</taxon>
        <taxon>Gesneriaceae</taxon>
        <taxon>Didymocarpoideae</taxon>
        <taxon>Trichosporeae</taxon>
        <taxon>Loxocarpinae</taxon>
        <taxon>Dorcoceras</taxon>
    </lineage>
</organism>
<evidence type="ECO:0000313" key="5">
    <source>
        <dbReference type="EMBL" id="KZV47249.1"/>
    </source>
</evidence>